<keyword evidence="3" id="KW-0677">Repeat</keyword>
<keyword evidence="12" id="KW-1185">Reference proteome</keyword>
<gene>
    <name evidence="11" type="ORF">VitviT2T_021357</name>
</gene>
<dbReference type="Pfam" id="PF00023">
    <property type="entry name" value="Ank"/>
    <property type="match status" value="1"/>
</dbReference>
<dbReference type="EMBL" id="CP126661">
    <property type="protein sequence ID" value="WKA03235.1"/>
    <property type="molecule type" value="Genomic_DNA"/>
</dbReference>
<evidence type="ECO:0000256" key="2">
    <source>
        <dbReference type="ARBA" id="ARBA00022692"/>
    </source>
</evidence>
<evidence type="ECO:0000256" key="1">
    <source>
        <dbReference type="ARBA" id="ARBA00004141"/>
    </source>
</evidence>
<dbReference type="Proteomes" id="UP001227230">
    <property type="component" value="Chromosome 14"/>
</dbReference>
<evidence type="ECO:0000256" key="3">
    <source>
        <dbReference type="ARBA" id="ARBA00022737"/>
    </source>
</evidence>
<keyword evidence="5 7" id="KW-0040">ANK repeat</keyword>
<dbReference type="Pfam" id="PF12796">
    <property type="entry name" value="Ank_2"/>
    <property type="match status" value="1"/>
</dbReference>
<evidence type="ECO:0000256" key="7">
    <source>
        <dbReference type="PROSITE-ProRule" id="PRU00023"/>
    </source>
</evidence>
<keyword evidence="6 8" id="KW-0472">Membrane</keyword>
<dbReference type="Gene3D" id="1.25.40.20">
    <property type="entry name" value="Ankyrin repeat-containing domain"/>
    <property type="match status" value="1"/>
</dbReference>
<dbReference type="SMART" id="SM00248">
    <property type="entry name" value="ANK"/>
    <property type="match status" value="4"/>
</dbReference>
<dbReference type="PANTHER" id="PTHR24186:SF50">
    <property type="entry name" value="ANKYRIN REPEAT-CONTAINING PROTEIN ITN1-LIKE ISOFORM X1"/>
    <property type="match status" value="1"/>
</dbReference>
<evidence type="ECO:0000256" key="5">
    <source>
        <dbReference type="ARBA" id="ARBA00023043"/>
    </source>
</evidence>
<sequence>MIDILADTIVRPLLIESRSVPTYCCLIDEAELEDGLPWCHDIYQFLRLDIYLEVATTKDKRALKQLATRFVICWEGSTSDSRVLRDAVSRRNGLTVPHGKVKCDNGFKPGAFLQVEKMLEEKLPNSGLKASPHIESRVKTLKKQFNAIMDMLTHGSGFSWDNEKKMVLCDQDVFEGWVKGHKDANGLRLKPFPHFDDLSLVFGKDRANGKGAMSAADILEELDQVEASNGIGVDDLEAEVDASHTNTVASTPSRMECSSQSRRKRARNDDTTLINVMTRTCNALESLVGNFNQQTEKENRVVDDIIAILLDKKKDMVTETDIFTWTPLHYAAQLGHLEATRKLLECDKSVAYLWDKEDSSALHIAAKKGYPDMMAEIIKRCPCSNNLVDNKGRTILHVAAQCGKSIVMKYTLKEPRWESLINESDNQGNTALHLAAMHGQYNSVRILAGDRRVDKKASNKKYWKAIDIVQSNMDLGEMKKSLIMRKLENGGAQQSLERLIVSENTGRTINDNEGINELELREDRERTSLHASESLRDRNNEVVKKKQITSKYLKDVSNSHLLVATLIATVTFAAGFSLPGGYNEENPNKGKSVLSTKAAFKVFVITDAMAFYCSTAAVFLHFFASLEQNYHLLPRFTKFSALLTYISLLGMNFMAEAAAPAQAQTGGSTDPGYNSYAAHGSMYASPASNPAHASHTGGYGPVNGANYGY</sequence>
<evidence type="ECO:0008006" key="13">
    <source>
        <dbReference type="Google" id="ProtNLM"/>
    </source>
</evidence>
<evidence type="ECO:0000313" key="11">
    <source>
        <dbReference type="EMBL" id="WKA03235.1"/>
    </source>
</evidence>
<keyword evidence="2 8" id="KW-0812">Transmembrane</keyword>
<dbReference type="PANTHER" id="PTHR24186">
    <property type="entry name" value="PROTEIN PHOSPHATASE 1 REGULATORY SUBUNIT"/>
    <property type="match status" value="1"/>
</dbReference>
<comment type="subcellular location">
    <subcellularLocation>
        <location evidence="1">Membrane</location>
        <topology evidence="1">Multi-pass membrane protein</topology>
    </subcellularLocation>
</comment>
<accession>A0ABY9D6R0</accession>
<feature type="domain" description="Myb/SANT-like" evidence="9">
    <location>
        <begin position="103"/>
        <end position="173"/>
    </location>
</feature>
<dbReference type="Pfam" id="PF13962">
    <property type="entry name" value="PGG"/>
    <property type="match status" value="1"/>
</dbReference>
<evidence type="ECO:0000313" key="12">
    <source>
        <dbReference type="Proteomes" id="UP001227230"/>
    </source>
</evidence>
<dbReference type="SUPFAM" id="SSF48403">
    <property type="entry name" value="Ankyrin repeat"/>
    <property type="match status" value="1"/>
</dbReference>
<protein>
    <recommendedName>
        <fullName evidence="13">PGG domain-containing protein</fullName>
    </recommendedName>
</protein>
<dbReference type="InterPro" id="IPR036770">
    <property type="entry name" value="Ankyrin_rpt-contain_sf"/>
</dbReference>
<reference evidence="11 12" key="1">
    <citation type="journal article" date="2023" name="Hortic Res">
        <title>The complete reference genome for grapevine (Vitis vinifera L.) genetics and breeding.</title>
        <authorList>
            <person name="Shi X."/>
            <person name="Cao S."/>
            <person name="Wang X."/>
            <person name="Huang S."/>
            <person name="Wang Y."/>
            <person name="Liu Z."/>
            <person name="Liu W."/>
            <person name="Leng X."/>
            <person name="Peng Y."/>
            <person name="Wang N."/>
            <person name="Wang Y."/>
            <person name="Ma Z."/>
            <person name="Xu X."/>
            <person name="Zhang F."/>
            <person name="Xue H."/>
            <person name="Zhong H."/>
            <person name="Wang Y."/>
            <person name="Zhang K."/>
            <person name="Velt A."/>
            <person name="Avia K."/>
            <person name="Holtgrawe D."/>
            <person name="Grimplet J."/>
            <person name="Matus J.T."/>
            <person name="Ware D."/>
            <person name="Wu X."/>
            <person name="Wang H."/>
            <person name="Liu C."/>
            <person name="Fang Y."/>
            <person name="Rustenholz C."/>
            <person name="Cheng Z."/>
            <person name="Xiao H."/>
            <person name="Zhou Y."/>
        </authorList>
    </citation>
    <scope>NUCLEOTIDE SEQUENCE [LARGE SCALE GENOMIC DNA]</scope>
    <source>
        <strain evidence="12">cv. Pinot noir / PN40024</strain>
        <tissue evidence="11">Leaf</tissue>
    </source>
</reference>
<dbReference type="Pfam" id="PF12776">
    <property type="entry name" value="Myb_DNA-bind_3"/>
    <property type="match status" value="1"/>
</dbReference>
<feature type="domain" description="PGG" evidence="10">
    <location>
        <begin position="551"/>
        <end position="651"/>
    </location>
</feature>
<evidence type="ECO:0000256" key="4">
    <source>
        <dbReference type="ARBA" id="ARBA00022989"/>
    </source>
</evidence>
<proteinExistence type="predicted"/>
<dbReference type="InterPro" id="IPR024752">
    <property type="entry name" value="Myb/SANT-like_dom"/>
</dbReference>
<feature type="repeat" description="ANK" evidence="7">
    <location>
        <begin position="427"/>
        <end position="447"/>
    </location>
</feature>
<dbReference type="PROSITE" id="PS50297">
    <property type="entry name" value="ANK_REP_REGION"/>
    <property type="match status" value="1"/>
</dbReference>
<evidence type="ECO:0000259" key="10">
    <source>
        <dbReference type="Pfam" id="PF13962"/>
    </source>
</evidence>
<feature type="transmembrane region" description="Helical" evidence="8">
    <location>
        <begin position="636"/>
        <end position="655"/>
    </location>
</feature>
<keyword evidence="4 8" id="KW-1133">Transmembrane helix</keyword>
<feature type="transmembrane region" description="Helical" evidence="8">
    <location>
        <begin position="561"/>
        <end position="582"/>
    </location>
</feature>
<evidence type="ECO:0000256" key="8">
    <source>
        <dbReference type="SAM" id="Phobius"/>
    </source>
</evidence>
<dbReference type="PROSITE" id="PS50088">
    <property type="entry name" value="ANK_REPEAT"/>
    <property type="match status" value="1"/>
</dbReference>
<dbReference type="InterPro" id="IPR026961">
    <property type="entry name" value="PGG_dom"/>
</dbReference>
<name>A0ABY9D6R0_VITVI</name>
<evidence type="ECO:0000256" key="6">
    <source>
        <dbReference type="ARBA" id="ARBA00023136"/>
    </source>
</evidence>
<dbReference type="InterPro" id="IPR002110">
    <property type="entry name" value="Ankyrin_rpt"/>
</dbReference>
<organism evidence="11 12">
    <name type="scientific">Vitis vinifera</name>
    <name type="common">Grape</name>
    <dbReference type="NCBI Taxonomy" id="29760"/>
    <lineage>
        <taxon>Eukaryota</taxon>
        <taxon>Viridiplantae</taxon>
        <taxon>Streptophyta</taxon>
        <taxon>Embryophyta</taxon>
        <taxon>Tracheophyta</taxon>
        <taxon>Spermatophyta</taxon>
        <taxon>Magnoliopsida</taxon>
        <taxon>eudicotyledons</taxon>
        <taxon>Gunneridae</taxon>
        <taxon>Pentapetalae</taxon>
        <taxon>rosids</taxon>
        <taxon>Vitales</taxon>
        <taxon>Vitaceae</taxon>
        <taxon>Viteae</taxon>
        <taxon>Vitis</taxon>
    </lineage>
</organism>
<evidence type="ECO:0000259" key="9">
    <source>
        <dbReference type="Pfam" id="PF12776"/>
    </source>
</evidence>
<feature type="transmembrane region" description="Helical" evidence="8">
    <location>
        <begin position="602"/>
        <end position="624"/>
    </location>
</feature>